<evidence type="ECO:0000313" key="5">
    <source>
        <dbReference type="Proteomes" id="UP000749559"/>
    </source>
</evidence>
<dbReference type="Gene3D" id="3.20.20.70">
    <property type="entry name" value="Aldolase class I"/>
    <property type="match status" value="1"/>
</dbReference>
<proteinExistence type="predicted"/>
<accession>A0A8S4NLV0</accession>
<dbReference type="Proteomes" id="UP000749559">
    <property type="component" value="Unassembled WGS sequence"/>
</dbReference>
<evidence type="ECO:0000259" key="3">
    <source>
        <dbReference type="Pfam" id="PF00724"/>
    </source>
</evidence>
<dbReference type="GO" id="GO:0010181">
    <property type="term" value="F:FMN binding"/>
    <property type="evidence" value="ECO:0007669"/>
    <property type="project" value="InterPro"/>
</dbReference>
<feature type="domain" description="NADH:flavin oxidoreductase/NADH oxidase N-terminal" evidence="3">
    <location>
        <begin position="18"/>
        <end position="248"/>
    </location>
</feature>
<dbReference type="CDD" id="cd02803">
    <property type="entry name" value="OYE_like_FMN_family"/>
    <property type="match status" value="1"/>
</dbReference>
<keyword evidence="5" id="KW-1185">Reference proteome</keyword>
<dbReference type="InterPro" id="IPR001155">
    <property type="entry name" value="OxRdtase_FMN_N"/>
</dbReference>
<dbReference type="OrthoDB" id="1663137at2759"/>
<dbReference type="Pfam" id="PF00724">
    <property type="entry name" value="Oxidored_FMN"/>
    <property type="match status" value="1"/>
</dbReference>
<name>A0A8S4NLV0_OWEFU</name>
<dbReference type="GO" id="GO:0016491">
    <property type="term" value="F:oxidoreductase activity"/>
    <property type="evidence" value="ECO:0007669"/>
    <property type="project" value="UniProtKB-KW"/>
</dbReference>
<keyword evidence="1" id="KW-0285">Flavoprotein</keyword>
<evidence type="ECO:0000256" key="2">
    <source>
        <dbReference type="ARBA" id="ARBA00023002"/>
    </source>
</evidence>
<dbReference type="InterPro" id="IPR051799">
    <property type="entry name" value="NADH_flavin_oxidoreductase"/>
</dbReference>
<protein>
    <recommendedName>
        <fullName evidence="3">NADH:flavin oxidoreductase/NADH oxidase N-terminal domain-containing protein</fullName>
    </recommendedName>
</protein>
<comment type="caution">
    <text evidence="4">The sequence shown here is derived from an EMBL/GenBank/DDBJ whole genome shotgun (WGS) entry which is preliminary data.</text>
</comment>
<dbReference type="SUPFAM" id="SSF51395">
    <property type="entry name" value="FMN-linked oxidoreductases"/>
    <property type="match status" value="1"/>
</dbReference>
<sequence length="410" mass="44639">MSQPLTAKLPQSIDECKILKPIKLGGLTLKNRIIRAAAFGGANFDDLIKVHVEVARGGVAMTTIAYASVSSDGRSFESQILLCEDQRENLQRLSDAVHSAGAAISIQLTHAGGFADRKVTGSQQVAPSSVFNPAGFDWPRQMTEDDMDRVAQNFSSSAKFVKESGFDAVELHVGHGYLLSQFLSPHSNRRTDTYGGSIDNRLRFPARVYKDIRTVVGADFPILIKMNMDDGFQGGITLDDAKIVAKTFESLGANALVLSGGFVSRNGFYMLRGTTPLKSLASAMPGMAKKLAVTLFGRWFVPTIPFEEAFFRESAREFLKSVDNIPVCLLGGITSLSTMEGAMSEGFSLVQMARALIHDPNMVKNIEDALSHNKNIEIKSGCTHCNECVIATLDPNRGINCPIRDIENLR</sequence>
<reference evidence="4" key="1">
    <citation type="submission" date="2022-03" db="EMBL/GenBank/DDBJ databases">
        <authorList>
            <person name="Martin C."/>
        </authorList>
    </citation>
    <scope>NUCLEOTIDE SEQUENCE</scope>
</reference>
<gene>
    <name evidence="4" type="ORF">OFUS_LOCUS8986</name>
</gene>
<dbReference type="InterPro" id="IPR013785">
    <property type="entry name" value="Aldolase_TIM"/>
</dbReference>
<dbReference type="PANTHER" id="PTHR43656">
    <property type="entry name" value="BINDING OXIDOREDUCTASE, PUTATIVE (AFU_ORTHOLOGUE AFUA_2G08260)-RELATED"/>
    <property type="match status" value="1"/>
</dbReference>
<dbReference type="AlphaFoldDB" id="A0A8S4NLV0"/>
<organism evidence="4 5">
    <name type="scientific">Owenia fusiformis</name>
    <name type="common">Polychaete worm</name>
    <dbReference type="NCBI Taxonomy" id="6347"/>
    <lineage>
        <taxon>Eukaryota</taxon>
        <taxon>Metazoa</taxon>
        <taxon>Spiralia</taxon>
        <taxon>Lophotrochozoa</taxon>
        <taxon>Annelida</taxon>
        <taxon>Polychaeta</taxon>
        <taxon>Sedentaria</taxon>
        <taxon>Canalipalpata</taxon>
        <taxon>Sabellida</taxon>
        <taxon>Oweniida</taxon>
        <taxon>Oweniidae</taxon>
        <taxon>Owenia</taxon>
    </lineage>
</organism>
<dbReference type="EMBL" id="CAIIXF020000005">
    <property type="protein sequence ID" value="CAH1782551.1"/>
    <property type="molecule type" value="Genomic_DNA"/>
</dbReference>
<evidence type="ECO:0000313" key="4">
    <source>
        <dbReference type="EMBL" id="CAH1782551.1"/>
    </source>
</evidence>
<evidence type="ECO:0000256" key="1">
    <source>
        <dbReference type="ARBA" id="ARBA00022630"/>
    </source>
</evidence>
<dbReference type="PANTHER" id="PTHR43656:SF2">
    <property type="entry name" value="BINDING OXIDOREDUCTASE, PUTATIVE (AFU_ORTHOLOGUE AFUA_2G08260)-RELATED"/>
    <property type="match status" value="1"/>
</dbReference>
<keyword evidence="2" id="KW-0560">Oxidoreductase</keyword>